<organism evidence="1">
    <name type="scientific">Arundo donax</name>
    <name type="common">Giant reed</name>
    <name type="synonym">Donax arundinaceus</name>
    <dbReference type="NCBI Taxonomy" id="35708"/>
    <lineage>
        <taxon>Eukaryota</taxon>
        <taxon>Viridiplantae</taxon>
        <taxon>Streptophyta</taxon>
        <taxon>Embryophyta</taxon>
        <taxon>Tracheophyta</taxon>
        <taxon>Spermatophyta</taxon>
        <taxon>Magnoliopsida</taxon>
        <taxon>Liliopsida</taxon>
        <taxon>Poales</taxon>
        <taxon>Poaceae</taxon>
        <taxon>PACMAD clade</taxon>
        <taxon>Arundinoideae</taxon>
        <taxon>Arundineae</taxon>
        <taxon>Arundo</taxon>
    </lineage>
</organism>
<evidence type="ECO:0000313" key="1">
    <source>
        <dbReference type="EMBL" id="JAD15759.1"/>
    </source>
</evidence>
<reference evidence="1" key="1">
    <citation type="submission" date="2014-09" db="EMBL/GenBank/DDBJ databases">
        <authorList>
            <person name="Magalhaes I.L.F."/>
            <person name="Oliveira U."/>
            <person name="Santos F.R."/>
            <person name="Vidigal T.H.D.A."/>
            <person name="Brescovit A.D."/>
            <person name="Santos A.J."/>
        </authorList>
    </citation>
    <scope>NUCLEOTIDE SEQUENCE</scope>
    <source>
        <tissue evidence="1">Shoot tissue taken approximately 20 cm above the soil surface</tissue>
    </source>
</reference>
<dbReference type="EMBL" id="GBRH01282136">
    <property type="protein sequence ID" value="JAD15759.1"/>
    <property type="molecule type" value="Transcribed_RNA"/>
</dbReference>
<reference evidence="1" key="2">
    <citation type="journal article" date="2015" name="Data Brief">
        <title>Shoot transcriptome of the giant reed, Arundo donax.</title>
        <authorList>
            <person name="Barrero R.A."/>
            <person name="Guerrero F.D."/>
            <person name="Moolhuijzen P."/>
            <person name="Goolsby J.A."/>
            <person name="Tidwell J."/>
            <person name="Bellgard S.E."/>
            <person name="Bellgard M.I."/>
        </authorList>
    </citation>
    <scope>NUCLEOTIDE SEQUENCE</scope>
    <source>
        <tissue evidence="1">Shoot tissue taken approximately 20 cm above the soil surface</tissue>
    </source>
</reference>
<protein>
    <submittedName>
        <fullName evidence="1">Uncharacterized protein</fullName>
    </submittedName>
</protein>
<proteinExistence type="predicted"/>
<accession>A0A0A9L2A0</accession>
<name>A0A0A9L2A0_ARUDO</name>
<dbReference type="AlphaFoldDB" id="A0A0A9L2A0"/>
<sequence>MLFFFPKPTNTDGVRLYFSSC</sequence>